<name>A0ACB8SBP1_9AGAM</name>
<evidence type="ECO:0000313" key="2">
    <source>
        <dbReference type="Proteomes" id="UP000814033"/>
    </source>
</evidence>
<dbReference type="Proteomes" id="UP000814033">
    <property type="component" value="Unassembled WGS sequence"/>
</dbReference>
<keyword evidence="2" id="KW-1185">Reference proteome</keyword>
<gene>
    <name evidence="1" type="ORF">FA95DRAFT_1642696</name>
</gene>
<dbReference type="EMBL" id="MU275840">
    <property type="protein sequence ID" value="KAI0053321.1"/>
    <property type="molecule type" value="Genomic_DNA"/>
</dbReference>
<reference evidence="1" key="2">
    <citation type="journal article" date="2022" name="New Phytol.">
        <title>Evolutionary transition to the ectomycorrhizal habit in the genomes of a hyperdiverse lineage of mushroom-forming fungi.</title>
        <authorList>
            <person name="Looney B."/>
            <person name="Miyauchi S."/>
            <person name="Morin E."/>
            <person name="Drula E."/>
            <person name="Courty P.E."/>
            <person name="Kohler A."/>
            <person name="Kuo A."/>
            <person name="LaButti K."/>
            <person name="Pangilinan J."/>
            <person name="Lipzen A."/>
            <person name="Riley R."/>
            <person name="Andreopoulos W."/>
            <person name="He G."/>
            <person name="Johnson J."/>
            <person name="Nolan M."/>
            <person name="Tritt A."/>
            <person name="Barry K.W."/>
            <person name="Grigoriev I.V."/>
            <person name="Nagy L.G."/>
            <person name="Hibbett D."/>
            <person name="Henrissat B."/>
            <person name="Matheny P.B."/>
            <person name="Labbe J."/>
            <person name="Martin F.M."/>
        </authorList>
    </citation>
    <scope>NUCLEOTIDE SEQUENCE</scope>
    <source>
        <strain evidence="1">FP105234-sp</strain>
    </source>
</reference>
<protein>
    <submittedName>
        <fullName evidence="1">TTL-domain-containing protein</fullName>
    </submittedName>
</protein>
<reference evidence="1" key="1">
    <citation type="submission" date="2021-02" db="EMBL/GenBank/DDBJ databases">
        <authorList>
            <consortium name="DOE Joint Genome Institute"/>
            <person name="Ahrendt S."/>
            <person name="Looney B.P."/>
            <person name="Miyauchi S."/>
            <person name="Morin E."/>
            <person name="Drula E."/>
            <person name="Courty P.E."/>
            <person name="Chicoki N."/>
            <person name="Fauchery L."/>
            <person name="Kohler A."/>
            <person name="Kuo A."/>
            <person name="Labutti K."/>
            <person name="Pangilinan J."/>
            <person name="Lipzen A."/>
            <person name="Riley R."/>
            <person name="Andreopoulos W."/>
            <person name="He G."/>
            <person name="Johnson J."/>
            <person name="Barry K.W."/>
            <person name="Grigoriev I.V."/>
            <person name="Nagy L."/>
            <person name="Hibbett D."/>
            <person name="Henrissat B."/>
            <person name="Matheny P.B."/>
            <person name="Labbe J."/>
            <person name="Martin F."/>
        </authorList>
    </citation>
    <scope>NUCLEOTIDE SEQUENCE</scope>
    <source>
        <strain evidence="1">FP105234-sp</strain>
    </source>
</reference>
<organism evidence="1 2">
    <name type="scientific">Auriscalpium vulgare</name>
    <dbReference type="NCBI Taxonomy" id="40419"/>
    <lineage>
        <taxon>Eukaryota</taxon>
        <taxon>Fungi</taxon>
        <taxon>Dikarya</taxon>
        <taxon>Basidiomycota</taxon>
        <taxon>Agaricomycotina</taxon>
        <taxon>Agaricomycetes</taxon>
        <taxon>Russulales</taxon>
        <taxon>Auriscalpiaceae</taxon>
        <taxon>Auriscalpium</taxon>
    </lineage>
</organism>
<evidence type="ECO:0000313" key="1">
    <source>
        <dbReference type="EMBL" id="KAI0053321.1"/>
    </source>
</evidence>
<comment type="caution">
    <text evidence="1">The sequence shown here is derived from an EMBL/GenBank/DDBJ whole genome shotgun (WGS) entry which is preliminary data.</text>
</comment>
<sequence>MSQPTLAASVVIWPSAPLTDTLVRKALISLDDTLVLLSTTDRTRPKLVQWSTYDAIDHDLTHASQNTVLSSSYVIRKALIRKHFLARCIHGYVVKHAESVLLIAVPRTWDFEISFADELDDMWADELYELGQEMDGARVGATGGWWILKPGMADRGMGIRLFSSRESLQRIFEEFEDDSDGEEERSDDDSRVVMSQLRHFVIQEYVPTPLLLDPYEVPLNGAPTRPFSELKGHKFHLRAYCVASGALKVYLYTRILALFSSKSYAPPDSEAAVTIDLAPHLTNTSLQAHRGEEGVRLLDELVGCHILSSRAAPQVQLLSEDDLQQIQDQMAEVLQETFRAAANSPIHFQPLPNAFELYGIDFLVSHEVLSTSPTSRFQVKLLEVNAEPAIELTGPRLTWILQDLFQSIAKVCVGPFLQPAVQEGWPMGETRHHMRKCLDLKLRAGGH</sequence>
<proteinExistence type="predicted"/>
<accession>A0ACB8SBP1</accession>